<sequence>VSPPIHFTSTYQQIGVGKNHGFDYSRAANPTRQRYEENIASLESGNYGIAFASGMAATTALFQTLTHGDHVIIGRNTYGGTYRMAVEVLSKHGFYFEFVDTKFLDQVENVIKPNTKWIFLETPTNPLLELCDIKAIAQLCKSHDVKLAVDNTFMSPYGQNPLAFGADLVMHSATKSIGGHSDLLGGVLITNEKELADRLYFIQKSGGAVPSAFDCWMLLRSTKTMGLRVQKQSDNAMALAHRLESHPSIESIMYPGLESHPQFELAKCQQLNSDGVPIFGSIISMELGSVEARDHFLSKIQLFTLAESLGGVESLVCVPFGMTHGSVPVEIKNEIGLTEGLIRLSVGIEHVEDLYADITQALKK</sequence>
<protein>
    <recommendedName>
        <fullName evidence="5">Cystathionine gamma-synthase</fullName>
    </recommendedName>
</protein>
<evidence type="ECO:0000313" key="4">
    <source>
        <dbReference type="EMBL" id="SVA73824.1"/>
    </source>
</evidence>
<gene>
    <name evidence="4" type="ORF">METZ01_LOCUS126678</name>
</gene>
<dbReference type="Gene3D" id="3.90.1150.10">
    <property type="entry name" value="Aspartate Aminotransferase, domain 1"/>
    <property type="match status" value="1"/>
</dbReference>
<accession>A0A381Y9Z2</accession>
<evidence type="ECO:0000256" key="2">
    <source>
        <dbReference type="ARBA" id="ARBA00009077"/>
    </source>
</evidence>
<dbReference type="PANTHER" id="PTHR11808">
    <property type="entry name" value="TRANS-SULFURATION ENZYME FAMILY MEMBER"/>
    <property type="match status" value="1"/>
</dbReference>
<dbReference type="InterPro" id="IPR015421">
    <property type="entry name" value="PyrdxlP-dep_Trfase_major"/>
</dbReference>
<evidence type="ECO:0000256" key="3">
    <source>
        <dbReference type="ARBA" id="ARBA00022898"/>
    </source>
</evidence>
<name>A0A381Y9Z2_9ZZZZ</name>
<dbReference type="FunFam" id="3.40.640.10:FF:000009">
    <property type="entry name" value="Cystathionine gamma-synthase homolog"/>
    <property type="match status" value="1"/>
</dbReference>
<dbReference type="EMBL" id="UINC01017726">
    <property type="protein sequence ID" value="SVA73824.1"/>
    <property type="molecule type" value="Genomic_DNA"/>
</dbReference>
<dbReference type="GO" id="GO:0003962">
    <property type="term" value="F:cystathionine gamma-synthase activity"/>
    <property type="evidence" value="ECO:0007669"/>
    <property type="project" value="TreeGrafter"/>
</dbReference>
<dbReference type="GO" id="GO:0004123">
    <property type="term" value="F:cystathionine gamma-lyase activity"/>
    <property type="evidence" value="ECO:0007669"/>
    <property type="project" value="TreeGrafter"/>
</dbReference>
<dbReference type="AlphaFoldDB" id="A0A381Y9Z2"/>
<dbReference type="InterPro" id="IPR000277">
    <property type="entry name" value="Cys/Met-Metab_PyrdxlP-dep_enz"/>
</dbReference>
<keyword evidence="3" id="KW-0663">Pyridoxal phosphate</keyword>
<organism evidence="4">
    <name type="scientific">marine metagenome</name>
    <dbReference type="NCBI Taxonomy" id="408172"/>
    <lineage>
        <taxon>unclassified sequences</taxon>
        <taxon>metagenomes</taxon>
        <taxon>ecological metagenomes</taxon>
    </lineage>
</organism>
<dbReference type="Pfam" id="PF01053">
    <property type="entry name" value="Cys_Met_Meta_PP"/>
    <property type="match status" value="1"/>
</dbReference>
<dbReference type="GO" id="GO:0019346">
    <property type="term" value="P:transsulfuration"/>
    <property type="evidence" value="ECO:0007669"/>
    <property type="project" value="InterPro"/>
</dbReference>
<comment type="similarity">
    <text evidence="2">Belongs to the trans-sulfuration enzymes family.</text>
</comment>
<dbReference type="SUPFAM" id="SSF53383">
    <property type="entry name" value="PLP-dependent transferases"/>
    <property type="match status" value="1"/>
</dbReference>
<dbReference type="GO" id="GO:0019343">
    <property type="term" value="P:cysteine biosynthetic process via cystathionine"/>
    <property type="evidence" value="ECO:0007669"/>
    <property type="project" value="TreeGrafter"/>
</dbReference>
<dbReference type="GO" id="GO:0005737">
    <property type="term" value="C:cytoplasm"/>
    <property type="evidence" value="ECO:0007669"/>
    <property type="project" value="TreeGrafter"/>
</dbReference>
<dbReference type="GO" id="GO:0030170">
    <property type="term" value="F:pyridoxal phosphate binding"/>
    <property type="evidence" value="ECO:0007669"/>
    <property type="project" value="InterPro"/>
</dbReference>
<proteinExistence type="inferred from homology"/>
<dbReference type="InterPro" id="IPR015422">
    <property type="entry name" value="PyrdxlP-dep_Trfase_small"/>
</dbReference>
<evidence type="ECO:0000256" key="1">
    <source>
        <dbReference type="ARBA" id="ARBA00001933"/>
    </source>
</evidence>
<evidence type="ECO:0008006" key="5">
    <source>
        <dbReference type="Google" id="ProtNLM"/>
    </source>
</evidence>
<feature type="non-terminal residue" evidence="4">
    <location>
        <position position="1"/>
    </location>
</feature>
<dbReference type="InterPro" id="IPR015424">
    <property type="entry name" value="PyrdxlP-dep_Trfase"/>
</dbReference>
<dbReference type="CDD" id="cd00614">
    <property type="entry name" value="CGS_like"/>
    <property type="match status" value="1"/>
</dbReference>
<reference evidence="4" key="1">
    <citation type="submission" date="2018-05" db="EMBL/GenBank/DDBJ databases">
        <authorList>
            <person name="Lanie J.A."/>
            <person name="Ng W.-L."/>
            <person name="Kazmierczak K.M."/>
            <person name="Andrzejewski T.M."/>
            <person name="Davidsen T.M."/>
            <person name="Wayne K.J."/>
            <person name="Tettelin H."/>
            <person name="Glass J.I."/>
            <person name="Rusch D."/>
            <person name="Podicherti R."/>
            <person name="Tsui H.-C.T."/>
            <person name="Winkler M.E."/>
        </authorList>
    </citation>
    <scope>NUCLEOTIDE SEQUENCE</scope>
</reference>
<dbReference type="PANTHER" id="PTHR11808:SF15">
    <property type="entry name" value="CYSTATHIONINE GAMMA-LYASE"/>
    <property type="match status" value="1"/>
</dbReference>
<dbReference type="PIRSF" id="PIRSF001434">
    <property type="entry name" value="CGS"/>
    <property type="match status" value="1"/>
</dbReference>
<dbReference type="Gene3D" id="3.40.640.10">
    <property type="entry name" value="Type I PLP-dependent aspartate aminotransferase-like (Major domain)"/>
    <property type="match status" value="1"/>
</dbReference>
<comment type="cofactor">
    <cofactor evidence="1">
        <name>pyridoxal 5'-phosphate</name>
        <dbReference type="ChEBI" id="CHEBI:597326"/>
    </cofactor>
</comment>